<dbReference type="PANTHER" id="PTHR34925:SF2">
    <property type="entry name" value="PAZ DOMAIN-CONTAINING PROTEIN"/>
    <property type="match status" value="1"/>
</dbReference>
<proteinExistence type="predicted"/>
<dbReference type="KEGG" id="tva:4753977"/>
<reference evidence="2" key="2">
    <citation type="journal article" date="2007" name="Science">
        <title>Draft genome sequence of the sexually transmitted pathogen Trichomonas vaginalis.</title>
        <authorList>
            <person name="Carlton J.M."/>
            <person name="Hirt R.P."/>
            <person name="Silva J.C."/>
            <person name="Delcher A.L."/>
            <person name="Schatz M."/>
            <person name="Zhao Q."/>
            <person name="Wortman J.R."/>
            <person name="Bidwell S.L."/>
            <person name="Alsmark U.C.M."/>
            <person name="Besteiro S."/>
            <person name="Sicheritz-Ponten T."/>
            <person name="Noel C.J."/>
            <person name="Dacks J.B."/>
            <person name="Foster P.G."/>
            <person name="Simillion C."/>
            <person name="Van de Peer Y."/>
            <person name="Miranda-Saavedra D."/>
            <person name="Barton G.J."/>
            <person name="Westrop G.D."/>
            <person name="Mueller S."/>
            <person name="Dessi D."/>
            <person name="Fiori P.L."/>
            <person name="Ren Q."/>
            <person name="Paulsen I."/>
            <person name="Zhang H."/>
            <person name="Bastida-Corcuera F.D."/>
            <person name="Simoes-Barbosa A."/>
            <person name="Brown M.T."/>
            <person name="Hayes R.D."/>
            <person name="Mukherjee M."/>
            <person name="Okumura C.Y."/>
            <person name="Schneider R."/>
            <person name="Smith A.J."/>
            <person name="Vanacova S."/>
            <person name="Villalvazo M."/>
            <person name="Haas B.J."/>
            <person name="Pertea M."/>
            <person name="Feldblyum T.V."/>
            <person name="Utterback T.R."/>
            <person name="Shu C.L."/>
            <person name="Osoegawa K."/>
            <person name="de Jong P.J."/>
            <person name="Hrdy I."/>
            <person name="Horvathova L."/>
            <person name="Zubacova Z."/>
            <person name="Dolezal P."/>
            <person name="Malik S.B."/>
            <person name="Logsdon J.M. Jr."/>
            <person name="Henze K."/>
            <person name="Gupta A."/>
            <person name="Wang C.C."/>
            <person name="Dunne R.L."/>
            <person name="Upcroft J.A."/>
            <person name="Upcroft P."/>
            <person name="White O."/>
            <person name="Salzberg S.L."/>
            <person name="Tang P."/>
            <person name="Chiu C.-H."/>
            <person name="Lee Y.-S."/>
            <person name="Embley T.M."/>
            <person name="Coombs G.H."/>
            <person name="Mottram J.C."/>
            <person name="Tachezy J."/>
            <person name="Fraser-Liggett C.M."/>
            <person name="Johnson P.J."/>
        </authorList>
    </citation>
    <scope>NUCLEOTIDE SEQUENCE [LARGE SCALE GENOMIC DNA]</scope>
    <source>
        <strain evidence="2">G3</strain>
    </source>
</reference>
<dbReference type="InParanoid" id="A2FFU5"/>
<protein>
    <submittedName>
        <fullName evidence="2">Uncharacterized protein</fullName>
    </submittedName>
</protein>
<sequence>MDVRHERLASYFKATIPITDKHINYARARGYTLTTLDDGTYKLFGNDEEEREAFIKILCDRDTKLDEFQSDFEEEESEIEEESDDDAILDRLGRLSYAAKPETLTREQRIEFKIAHEKELLQKRLENQKTFSKAANNTEDQPQNNRPRINYRKKREEEERKRKEEAEKKKKFVPVDVPVSFWEGLEVEVDTEKKAKHPAPKTENNNQQNSPQNNKQNQSSNENKSQKNPKTFNPSYHNNKKPNMEKFEIPSTVITALPDEDPEFYREERHQKFENRNQTAFSTLHYILNENVPKRAPMRVPTRQQNAPRQHKEQPNVSTQEETGPRYRNPKNQPANLFDQENVQKVETRIEEKQKRIEEKIAEKNKQAEEKFQPYVREEKKKDKFAVYKPENNNNNNNNQKQQENKDKFAVYTPPKEESKKEETKKKEGKKKQKKDDKFADFVPGKEQEKPKEEEKKQEKKENKFAVYVPGKEETKKEETKKEEQEKPKEQKQKKENKFAVYTPGKEQEKPKEEEKQPQQQQTQKKKENKFAVYVPGKEEQQKPQEEAKPKEETKPQEQPKKETKKQKKQKEQQKKQQEQEKKQEEQPKKQEKKKEDKFAVYVPGKEQQQQKTKEDKFATYVPEKEQKQQPQKQNTEKKLDIKTIRKSVYYLFESYSPSLTDEQVLQTEEYAVKFTDHEPQGEATLFKSVNSILADYLIECFSIQPKMTNSTTKVPKSKPITIPLLLPPSVIPVQFKNADENHVEISIFKTKQTSIEECKMLLEKAIYRLKIDFILYSYTFKKVSNEGTKPSAFAEMIKDYNCLVLSTHPPQRDVISFIVYALTKQGKDIDEKLEKIKKIYEEYFNRNKLLLCKHCHSAYIEGDDSVCIEYYHPGMRIPLESGLMEKELEVDGETKKLVNYACCGTCYLDDPGCQQKLNLTHTEESEVSEFLIENEVF</sequence>
<feature type="compositionally biased region" description="Low complexity" evidence="1">
    <location>
        <begin position="391"/>
        <end position="402"/>
    </location>
</feature>
<feature type="compositionally biased region" description="Basic and acidic residues" evidence="1">
    <location>
        <begin position="360"/>
        <end position="386"/>
    </location>
</feature>
<evidence type="ECO:0000313" key="2">
    <source>
        <dbReference type="EMBL" id="EAX96206.1"/>
    </source>
</evidence>
<dbReference type="RefSeq" id="XP_001309136.1">
    <property type="nucleotide sequence ID" value="XM_001309135.1"/>
</dbReference>
<feature type="compositionally biased region" description="Basic and acidic residues" evidence="1">
    <location>
        <begin position="154"/>
        <end position="168"/>
    </location>
</feature>
<organism evidence="2 3">
    <name type="scientific">Trichomonas vaginalis (strain ATCC PRA-98 / G3)</name>
    <dbReference type="NCBI Taxonomy" id="412133"/>
    <lineage>
        <taxon>Eukaryota</taxon>
        <taxon>Metamonada</taxon>
        <taxon>Parabasalia</taxon>
        <taxon>Trichomonadida</taxon>
        <taxon>Trichomonadidae</taxon>
        <taxon>Trichomonas</taxon>
    </lineage>
</organism>
<dbReference type="PANTHER" id="PTHR34925">
    <property type="match status" value="1"/>
</dbReference>
<feature type="compositionally biased region" description="Basic and acidic residues" evidence="1">
    <location>
        <begin position="434"/>
        <end position="464"/>
    </location>
</feature>
<gene>
    <name evidence="2" type="ORF">TVAG_227010</name>
</gene>
<evidence type="ECO:0000256" key="1">
    <source>
        <dbReference type="SAM" id="MobiDB-lite"/>
    </source>
</evidence>
<feature type="region of interest" description="Disordered" evidence="1">
    <location>
        <begin position="132"/>
        <end position="170"/>
    </location>
</feature>
<evidence type="ECO:0000313" key="3">
    <source>
        <dbReference type="Proteomes" id="UP000001542"/>
    </source>
</evidence>
<feature type="compositionally biased region" description="Basic and acidic residues" evidence="1">
    <location>
        <begin position="570"/>
        <end position="599"/>
    </location>
</feature>
<feature type="compositionally biased region" description="Polar residues" evidence="1">
    <location>
        <begin position="330"/>
        <end position="341"/>
    </location>
</feature>
<feature type="compositionally biased region" description="Polar residues" evidence="1">
    <location>
        <begin position="132"/>
        <end position="147"/>
    </location>
</feature>
<dbReference type="Proteomes" id="UP000001542">
    <property type="component" value="Unassembled WGS sequence"/>
</dbReference>
<feature type="compositionally biased region" description="Low complexity" evidence="1">
    <location>
        <begin position="203"/>
        <end position="230"/>
    </location>
</feature>
<dbReference type="AlphaFoldDB" id="A2FFU5"/>
<feature type="region of interest" description="Disordered" evidence="1">
    <location>
        <begin position="191"/>
        <end position="260"/>
    </location>
</feature>
<feature type="compositionally biased region" description="Basic and acidic residues" evidence="1">
    <location>
        <begin position="403"/>
        <end position="426"/>
    </location>
</feature>
<feature type="compositionally biased region" description="Basic and acidic residues" evidence="1">
    <location>
        <begin position="471"/>
        <end position="498"/>
    </location>
</feature>
<feature type="region of interest" description="Disordered" evidence="1">
    <location>
        <begin position="292"/>
        <end position="346"/>
    </location>
</feature>
<name>A2FFU5_TRIV3</name>
<accession>A2FFU5</accession>
<feature type="compositionally biased region" description="Basic and acidic residues" evidence="1">
    <location>
        <begin position="537"/>
        <end position="562"/>
    </location>
</feature>
<dbReference type="VEuPathDB" id="TrichDB:TVAGG3_0803230"/>
<reference evidence="2" key="1">
    <citation type="submission" date="2006-10" db="EMBL/GenBank/DDBJ databases">
        <authorList>
            <person name="Amadeo P."/>
            <person name="Zhao Q."/>
            <person name="Wortman J."/>
            <person name="Fraser-Liggett C."/>
            <person name="Carlton J."/>
        </authorList>
    </citation>
    <scope>NUCLEOTIDE SEQUENCE</scope>
    <source>
        <strain evidence="2">G3</strain>
    </source>
</reference>
<feature type="compositionally biased region" description="Basic and acidic residues" evidence="1">
    <location>
        <begin position="506"/>
        <end position="517"/>
    </location>
</feature>
<dbReference type="VEuPathDB" id="TrichDB:TVAG_227010"/>
<feature type="region of interest" description="Disordered" evidence="1">
    <location>
        <begin position="360"/>
        <end position="616"/>
    </location>
</feature>
<keyword evidence="3" id="KW-1185">Reference proteome</keyword>
<dbReference type="EMBL" id="DS113769">
    <property type="protein sequence ID" value="EAX96206.1"/>
    <property type="molecule type" value="Genomic_DNA"/>
</dbReference>
<dbReference type="STRING" id="5722.A2FFU5"/>